<dbReference type="InterPro" id="IPR002937">
    <property type="entry name" value="Amino_oxidase"/>
</dbReference>
<dbReference type="Pfam" id="PF01593">
    <property type="entry name" value="Amino_oxidase"/>
    <property type="match status" value="1"/>
</dbReference>
<dbReference type="AlphaFoldDB" id="A0A0P8Y8Q9"/>
<feature type="domain" description="Amine oxidase" evidence="1">
    <location>
        <begin position="75"/>
        <end position="556"/>
    </location>
</feature>
<dbReference type="InterPro" id="IPR050281">
    <property type="entry name" value="Flavin_monoamine_oxidase"/>
</dbReference>
<dbReference type="OrthoDB" id="25353at2"/>
<dbReference type="STRING" id="36849.OXPF_33740"/>
<dbReference type="EMBL" id="LKET01000043">
    <property type="protein sequence ID" value="KPU43124.1"/>
    <property type="molecule type" value="Genomic_DNA"/>
</dbReference>
<proteinExistence type="predicted"/>
<accession>A0A0P8Y8Q9</accession>
<dbReference type="SUPFAM" id="SSF54373">
    <property type="entry name" value="FAD-linked reductases, C-terminal domain"/>
    <property type="match status" value="1"/>
</dbReference>
<dbReference type="PATRIC" id="fig|36849.3.peg.3572"/>
<dbReference type="Gene3D" id="3.90.660.10">
    <property type="match status" value="1"/>
</dbReference>
<keyword evidence="3" id="KW-1185">Reference proteome</keyword>
<reference evidence="2 3" key="1">
    <citation type="submission" date="2015-09" db="EMBL/GenBank/DDBJ databases">
        <title>Genome sequence of Oxobacter pfennigii DSM 3222.</title>
        <authorList>
            <person name="Poehlein A."/>
            <person name="Bengelsdorf F.R."/>
            <person name="Schiel-Bengelsdorf B."/>
            <person name="Duerre P."/>
            <person name="Daniel R."/>
        </authorList>
    </citation>
    <scope>NUCLEOTIDE SEQUENCE [LARGE SCALE GENOMIC DNA]</scope>
    <source>
        <strain evidence="2 3">DSM 3222</strain>
    </source>
</reference>
<dbReference type="Gene3D" id="1.20.1440.240">
    <property type="match status" value="1"/>
</dbReference>
<comment type="caution">
    <text evidence="2">The sequence shown here is derived from an EMBL/GenBank/DDBJ whole genome shotgun (WGS) entry which is preliminary data.</text>
</comment>
<dbReference type="EC" id="1.4.3.23" evidence="2"/>
<organism evidence="2 3">
    <name type="scientific">Oxobacter pfennigii</name>
    <dbReference type="NCBI Taxonomy" id="36849"/>
    <lineage>
        <taxon>Bacteria</taxon>
        <taxon>Bacillati</taxon>
        <taxon>Bacillota</taxon>
        <taxon>Clostridia</taxon>
        <taxon>Eubacteriales</taxon>
        <taxon>Clostridiaceae</taxon>
        <taxon>Oxobacter</taxon>
    </lineage>
</organism>
<dbReference type="PANTHER" id="PTHR10742">
    <property type="entry name" value="FLAVIN MONOAMINE OXIDASE"/>
    <property type="match status" value="1"/>
</dbReference>
<name>A0A0P8Y8Q9_9CLOT</name>
<evidence type="ECO:0000313" key="2">
    <source>
        <dbReference type="EMBL" id="KPU43124.1"/>
    </source>
</evidence>
<gene>
    <name evidence="2" type="primary">rebO_6</name>
    <name evidence="2" type="ORF">OXPF_33740</name>
</gene>
<evidence type="ECO:0000259" key="1">
    <source>
        <dbReference type="Pfam" id="PF01593"/>
    </source>
</evidence>
<dbReference type="PANTHER" id="PTHR10742:SF410">
    <property type="entry name" value="LYSINE-SPECIFIC HISTONE DEMETHYLASE 2"/>
    <property type="match status" value="1"/>
</dbReference>
<dbReference type="GO" id="GO:0016491">
    <property type="term" value="F:oxidoreductase activity"/>
    <property type="evidence" value="ECO:0007669"/>
    <property type="project" value="UniProtKB-KW"/>
</dbReference>
<keyword evidence="2" id="KW-0560">Oxidoreductase</keyword>
<dbReference type="RefSeq" id="WP_083480014.1">
    <property type="nucleotide sequence ID" value="NZ_LKET01000043.1"/>
</dbReference>
<dbReference type="SUPFAM" id="SSF51905">
    <property type="entry name" value="FAD/NAD(P)-binding domain"/>
    <property type="match status" value="1"/>
</dbReference>
<dbReference type="InterPro" id="IPR036188">
    <property type="entry name" value="FAD/NAD-bd_sf"/>
</dbReference>
<evidence type="ECO:0000313" key="3">
    <source>
        <dbReference type="Proteomes" id="UP000050326"/>
    </source>
</evidence>
<dbReference type="Gene3D" id="3.50.50.60">
    <property type="entry name" value="FAD/NAD(P)-binding domain"/>
    <property type="match status" value="1"/>
</dbReference>
<dbReference type="Proteomes" id="UP000050326">
    <property type="component" value="Unassembled WGS sequence"/>
</dbReference>
<protein>
    <submittedName>
        <fullName evidence="2">Flavin-dependent L-tryptophan oxidase RebO</fullName>
        <ecNumber evidence="2">1.4.3.23</ecNumber>
    </submittedName>
</protein>
<sequence length="567" mass="64872">MHYFREESNLQPSLDPENPTDIMRHDMLYNALVSAGRADDYRHIVSLLVPPQDITNCADTGGFKDIKVGIIGGGLSGMAAAFELRKLGYDITIFEPNTERIGGRIYTHYFDKDKGLYGELGAMRFPISHETTWHYINLFKLNTAPLINRDPKSLIFVRNVRVRNDTAGSNITHNIYPLFDLNLKERSTPWPHLFNHISDYYLSTLPPEIRKQFLTLMPRYDSRFERIINMSIRQAISQYGLSSEAINLIISIMPIIGSIMDSSYEATLNNDYTMDFLNLYYIPGGMVKLPMAFYKSLTSPDPEEYPGIPKEHLGKVTWKRGFAVYGIYKSERGGKVVLKYRPYPEKNGDSNLYENFDYVICAIPLSLLRLMDIYPYFSGKKMEAIRDVNYYDSQKTLFLCSERFWEKQGIYGGSSYTDRLINIISYPQDHASQYRSGDSGVLLASYNAGQDAVRLGHTISTEQYRIIRENVEQVHGLPDGYLNNIVKDVKTVDWVNEPWAKGGFQMLFSGSKVDFLYISSTPEYDNRVFFAGEHASTKNAWIQGSLQSAMQAANSIAHYSQIHRFKL</sequence>